<evidence type="ECO:0000313" key="1">
    <source>
        <dbReference type="EMBL" id="SIO18024.1"/>
    </source>
</evidence>
<dbReference type="Proteomes" id="UP000184693">
    <property type="component" value="Unassembled WGS sequence"/>
</dbReference>
<gene>
    <name evidence="1" type="ORF">SAMN05444168_3206</name>
</gene>
<proteinExistence type="predicted"/>
<dbReference type="EMBL" id="FSRM01000001">
    <property type="protein sequence ID" value="SIO18024.1"/>
    <property type="molecule type" value="Genomic_DNA"/>
</dbReference>
<sequence length="43" mass="5061">MRPKRGAIPLYSIYRRTLAERADDAIEPFWRYAAYLIIGVAFE</sequence>
<accession>A0A1N6HDV1</accession>
<protein>
    <submittedName>
        <fullName evidence="1">Uncharacterized protein</fullName>
    </submittedName>
</protein>
<dbReference type="AlphaFoldDB" id="A0A1N6HDV1"/>
<reference evidence="1 2" key="1">
    <citation type="submission" date="2016-11" db="EMBL/GenBank/DDBJ databases">
        <authorList>
            <person name="Jaros S."/>
            <person name="Januszkiewicz K."/>
            <person name="Wedrychowicz H."/>
        </authorList>
    </citation>
    <scope>NUCLEOTIDE SEQUENCE [LARGE SCALE GENOMIC DNA]</scope>
    <source>
        <strain evidence="1 2">GAS86</strain>
    </source>
</reference>
<organism evidence="1 2">
    <name type="scientific">Paraburkholderia phenazinium</name>
    <dbReference type="NCBI Taxonomy" id="60549"/>
    <lineage>
        <taxon>Bacteria</taxon>
        <taxon>Pseudomonadati</taxon>
        <taxon>Pseudomonadota</taxon>
        <taxon>Betaproteobacteria</taxon>
        <taxon>Burkholderiales</taxon>
        <taxon>Burkholderiaceae</taxon>
        <taxon>Paraburkholderia</taxon>
    </lineage>
</organism>
<evidence type="ECO:0000313" key="2">
    <source>
        <dbReference type="Proteomes" id="UP000184693"/>
    </source>
</evidence>
<name>A0A1N6HDV1_9BURK</name>